<dbReference type="AlphaFoldDB" id="A0A9W9GDU1"/>
<protein>
    <recommendedName>
        <fullName evidence="10">Cytochrome P450</fullName>
    </recommendedName>
</protein>
<accession>A0A9W9GDU1</accession>
<evidence type="ECO:0000256" key="2">
    <source>
        <dbReference type="ARBA" id="ARBA00010617"/>
    </source>
</evidence>
<comment type="caution">
    <text evidence="8">The sequence shown here is derived from an EMBL/GenBank/DDBJ whole genome shotgun (WGS) entry which is preliminary data.</text>
</comment>
<dbReference type="InterPro" id="IPR017972">
    <property type="entry name" value="Cyt_P450_CS"/>
</dbReference>
<reference evidence="8" key="1">
    <citation type="submission" date="2022-11" db="EMBL/GenBank/DDBJ databases">
        <authorList>
            <person name="Petersen C."/>
        </authorList>
    </citation>
    <scope>NUCLEOTIDE SEQUENCE</scope>
    <source>
        <strain evidence="8">IBT 30069</strain>
    </source>
</reference>
<gene>
    <name evidence="8" type="ORF">N7456_001153</name>
</gene>
<dbReference type="PROSITE" id="PS00086">
    <property type="entry name" value="CYTOCHROME_P450"/>
    <property type="match status" value="1"/>
</dbReference>
<name>A0A9W9GDU1_9EURO</name>
<dbReference type="OrthoDB" id="1470350at2759"/>
<dbReference type="PRINTS" id="PR00463">
    <property type="entry name" value="EP450I"/>
</dbReference>
<dbReference type="PANTHER" id="PTHR24305:SF166">
    <property type="entry name" value="CYTOCHROME P450 12A4, MITOCHONDRIAL-RELATED"/>
    <property type="match status" value="1"/>
</dbReference>
<evidence type="ECO:0000313" key="8">
    <source>
        <dbReference type="EMBL" id="KAJ5116805.1"/>
    </source>
</evidence>
<dbReference type="GO" id="GO:0004497">
    <property type="term" value="F:monooxygenase activity"/>
    <property type="evidence" value="ECO:0007669"/>
    <property type="project" value="UniProtKB-KW"/>
</dbReference>
<keyword evidence="3 6" id="KW-0479">Metal-binding</keyword>
<organism evidence="8 9">
    <name type="scientific">Penicillium angulare</name>
    <dbReference type="NCBI Taxonomy" id="116970"/>
    <lineage>
        <taxon>Eukaryota</taxon>
        <taxon>Fungi</taxon>
        <taxon>Dikarya</taxon>
        <taxon>Ascomycota</taxon>
        <taxon>Pezizomycotina</taxon>
        <taxon>Eurotiomycetes</taxon>
        <taxon>Eurotiomycetidae</taxon>
        <taxon>Eurotiales</taxon>
        <taxon>Aspergillaceae</taxon>
        <taxon>Penicillium</taxon>
    </lineage>
</organism>
<feature type="binding site" description="axial binding residue" evidence="6">
    <location>
        <position position="379"/>
    </location>
    <ligand>
        <name>heme</name>
        <dbReference type="ChEBI" id="CHEBI:30413"/>
    </ligand>
    <ligandPart>
        <name>Fe</name>
        <dbReference type="ChEBI" id="CHEBI:18248"/>
    </ligandPart>
</feature>
<dbReference type="Gene3D" id="1.10.630.10">
    <property type="entry name" value="Cytochrome P450"/>
    <property type="match status" value="1"/>
</dbReference>
<evidence type="ECO:0008006" key="10">
    <source>
        <dbReference type="Google" id="ProtNLM"/>
    </source>
</evidence>
<evidence type="ECO:0000256" key="5">
    <source>
        <dbReference type="ARBA" id="ARBA00023004"/>
    </source>
</evidence>
<dbReference type="PRINTS" id="PR00385">
    <property type="entry name" value="P450"/>
</dbReference>
<evidence type="ECO:0000313" key="9">
    <source>
        <dbReference type="Proteomes" id="UP001149165"/>
    </source>
</evidence>
<dbReference type="PANTHER" id="PTHR24305">
    <property type="entry name" value="CYTOCHROME P450"/>
    <property type="match status" value="1"/>
</dbReference>
<evidence type="ECO:0000256" key="7">
    <source>
        <dbReference type="RuleBase" id="RU000461"/>
    </source>
</evidence>
<keyword evidence="7" id="KW-0503">Monooxygenase</keyword>
<keyword evidence="4 7" id="KW-0560">Oxidoreductase</keyword>
<dbReference type="InterPro" id="IPR050121">
    <property type="entry name" value="Cytochrome_P450_monoxygenase"/>
</dbReference>
<dbReference type="GO" id="GO:0043386">
    <property type="term" value="P:mycotoxin biosynthetic process"/>
    <property type="evidence" value="ECO:0007669"/>
    <property type="project" value="UniProtKB-ARBA"/>
</dbReference>
<proteinExistence type="inferred from homology"/>
<dbReference type="GO" id="GO:0016705">
    <property type="term" value="F:oxidoreductase activity, acting on paired donors, with incorporation or reduction of molecular oxygen"/>
    <property type="evidence" value="ECO:0007669"/>
    <property type="project" value="InterPro"/>
</dbReference>
<comment type="similarity">
    <text evidence="2 7">Belongs to the cytochrome P450 family.</text>
</comment>
<dbReference type="EMBL" id="JAPQKH010000001">
    <property type="protein sequence ID" value="KAJ5116805.1"/>
    <property type="molecule type" value="Genomic_DNA"/>
</dbReference>
<evidence type="ECO:0000256" key="3">
    <source>
        <dbReference type="ARBA" id="ARBA00022723"/>
    </source>
</evidence>
<dbReference type="InterPro" id="IPR036396">
    <property type="entry name" value="Cyt_P450_sf"/>
</dbReference>
<dbReference type="Pfam" id="PF00067">
    <property type="entry name" value="p450"/>
    <property type="match status" value="1"/>
</dbReference>
<dbReference type="SUPFAM" id="SSF48264">
    <property type="entry name" value="Cytochrome P450"/>
    <property type="match status" value="1"/>
</dbReference>
<keyword evidence="6 7" id="KW-0349">Heme</keyword>
<keyword evidence="5 6" id="KW-0408">Iron</keyword>
<keyword evidence="9" id="KW-1185">Reference proteome</keyword>
<dbReference type="Proteomes" id="UP001149165">
    <property type="component" value="Unassembled WGS sequence"/>
</dbReference>
<evidence type="ECO:0000256" key="6">
    <source>
        <dbReference type="PIRSR" id="PIRSR602401-1"/>
    </source>
</evidence>
<dbReference type="GO" id="GO:0005506">
    <property type="term" value="F:iron ion binding"/>
    <property type="evidence" value="ECO:0007669"/>
    <property type="project" value="InterPro"/>
</dbReference>
<evidence type="ECO:0000256" key="1">
    <source>
        <dbReference type="ARBA" id="ARBA00001971"/>
    </source>
</evidence>
<sequence length="436" mass="49471">MYGQKSHSIHAAHHIYGPVVRIAPNTLSFSRPAAVRDIYTSKTKFVKEESFYRAKRIFHENHLLSFRDPEAHHQRRKLLSRGFSQAVLVEFEPNIISKIDTLLDQWSALTSETPVIDVYPWVHMLGFDTIYNLMFDVDPGTLKSGKEHTIMPWLRSWRPTYIYKELFPSLETYGPYVPGFIGGYFRDVQKWKEFAVEVIESCRATGTKTPFLSKVLHDDDSFLGRPLAASELAEECMGGMFGGSGTTATTFVYLLWAVLQRPDVVQKLQSELDAAFPDNQPPDSVTCGKLPYLQAVLNETLRVYPATIAVLPRTATVDTIVDGIPVPRGTNVATQNLTIHRDPQTFQNPDSFIPERWIEGNNTQMKEGLTPFSVGPRKCIGSNLAEMELRLLISAFFLRFEASIDSSMKDSDMMMYDTFNMSPIGKKLQLVLKERR</sequence>
<dbReference type="InterPro" id="IPR001128">
    <property type="entry name" value="Cyt_P450"/>
</dbReference>
<comment type="cofactor">
    <cofactor evidence="1 6">
        <name>heme</name>
        <dbReference type="ChEBI" id="CHEBI:30413"/>
    </cofactor>
</comment>
<reference evidence="8" key="2">
    <citation type="journal article" date="2023" name="IMA Fungus">
        <title>Comparative genomic study of the Penicillium genus elucidates a diverse pangenome and 15 lateral gene transfer events.</title>
        <authorList>
            <person name="Petersen C."/>
            <person name="Sorensen T."/>
            <person name="Nielsen M.R."/>
            <person name="Sondergaard T.E."/>
            <person name="Sorensen J.L."/>
            <person name="Fitzpatrick D.A."/>
            <person name="Frisvad J.C."/>
            <person name="Nielsen K.L."/>
        </authorList>
    </citation>
    <scope>NUCLEOTIDE SEQUENCE</scope>
    <source>
        <strain evidence="8">IBT 30069</strain>
    </source>
</reference>
<evidence type="ECO:0000256" key="4">
    <source>
        <dbReference type="ARBA" id="ARBA00023002"/>
    </source>
</evidence>
<dbReference type="GO" id="GO:0020037">
    <property type="term" value="F:heme binding"/>
    <property type="evidence" value="ECO:0007669"/>
    <property type="project" value="InterPro"/>
</dbReference>
<dbReference type="InterPro" id="IPR002401">
    <property type="entry name" value="Cyt_P450_E_grp-I"/>
</dbReference>